<accession>A0A8S1LH05</accession>
<protein>
    <recommendedName>
        <fullName evidence="4">Transmembrane protein</fullName>
    </recommendedName>
</protein>
<evidence type="ECO:0000256" key="1">
    <source>
        <dbReference type="SAM" id="Phobius"/>
    </source>
</evidence>
<keyword evidence="1" id="KW-0812">Transmembrane</keyword>
<organism evidence="2 3">
    <name type="scientific">Paramecium sonneborni</name>
    <dbReference type="NCBI Taxonomy" id="65129"/>
    <lineage>
        <taxon>Eukaryota</taxon>
        <taxon>Sar</taxon>
        <taxon>Alveolata</taxon>
        <taxon>Ciliophora</taxon>
        <taxon>Intramacronucleata</taxon>
        <taxon>Oligohymenophorea</taxon>
        <taxon>Peniculida</taxon>
        <taxon>Parameciidae</taxon>
        <taxon>Paramecium</taxon>
    </lineage>
</organism>
<keyword evidence="1" id="KW-0472">Membrane</keyword>
<sequence>MQKESEVEEQELQNKNPIEEIQPKESKTKFFITSILIMLFNFIMGYYFYKKSRNEFNDVCFYLGGFSYYYGLVLILIGLFFLFILCPCTVYPCINKQFSTNMFGVIVSVQFTQQVIFLTALTIVYFYQEPCGNLTKFVLIYLIINLSLVFFSLSVIVWIIFHSDEFDIIKTLTE</sequence>
<evidence type="ECO:0000313" key="2">
    <source>
        <dbReference type="EMBL" id="CAD8066980.1"/>
    </source>
</evidence>
<reference evidence="2" key="1">
    <citation type="submission" date="2021-01" db="EMBL/GenBank/DDBJ databases">
        <authorList>
            <consortium name="Genoscope - CEA"/>
            <person name="William W."/>
        </authorList>
    </citation>
    <scope>NUCLEOTIDE SEQUENCE</scope>
</reference>
<keyword evidence="1" id="KW-1133">Transmembrane helix</keyword>
<dbReference type="AlphaFoldDB" id="A0A8S1LH05"/>
<feature type="transmembrane region" description="Helical" evidence="1">
    <location>
        <begin position="30"/>
        <end position="49"/>
    </location>
</feature>
<name>A0A8S1LH05_9CILI</name>
<feature type="transmembrane region" description="Helical" evidence="1">
    <location>
        <begin position="103"/>
        <end position="127"/>
    </location>
</feature>
<keyword evidence="3" id="KW-1185">Reference proteome</keyword>
<dbReference type="OrthoDB" id="306336at2759"/>
<dbReference type="EMBL" id="CAJJDN010000022">
    <property type="protein sequence ID" value="CAD8066980.1"/>
    <property type="molecule type" value="Genomic_DNA"/>
</dbReference>
<dbReference type="Proteomes" id="UP000692954">
    <property type="component" value="Unassembled WGS sequence"/>
</dbReference>
<evidence type="ECO:0000313" key="3">
    <source>
        <dbReference type="Proteomes" id="UP000692954"/>
    </source>
</evidence>
<comment type="caution">
    <text evidence="2">The sequence shown here is derived from an EMBL/GenBank/DDBJ whole genome shotgun (WGS) entry which is preliminary data.</text>
</comment>
<proteinExistence type="predicted"/>
<feature type="transmembrane region" description="Helical" evidence="1">
    <location>
        <begin position="139"/>
        <end position="161"/>
    </location>
</feature>
<gene>
    <name evidence="2" type="ORF">PSON_ATCC_30995.1.T0220213</name>
</gene>
<evidence type="ECO:0008006" key="4">
    <source>
        <dbReference type="Google" id="ProtNLM"/>
    </source>
</evidence>
<feature type="transmembrane region" description="Helical" evidence="1">
    <location>
        <begin position="69"/>
        <end position="91"/>
    </location>
</feature>